<reference evidence="5 6" key="1">
    <citation type="submission" date="2015-09" db="EMBL/GenBank/DDBJ databases">
        <title>Genome announcement of multiple Pseudomonas syringae strains.</title>
        <authorList>
            <person name="Thakur S."/>
            <person name="Wang P.W."/>
            <person name="Gong Y."/>
            <person name="Weir B.S."/>
            <person name="Guttman D.S."/>
        </authorList>
    </citation>
    <scope>NUCLEOTIDE SEQUENCE [LARGE SCALE GENOMIC DNA]</scope>
    <source>
        <strain evidence="5 6">ICMP4303</strain>
    </source>
</reference>
<dbReference type="InterPro" id="IPR019888">
    <property type="entry name" value="Tscrpt_reg_AsnC-like"/>
</dbReference>
<dbReference type="InterPro" id="IPR011991">
    <property type="entry name" value="ArsR-like_HTH"/>
</dbReference>
<keyword evidence="3" id="KW-0804">Transcription</keyword>
<dbReference type="PRINTS" id="PR00033">
    <property type="entry name" value="HTHASNC"/>
</dbReference>
<dbReference type="RefSeq" id="WP_010208950.1">
    <property type="nucleotide sequence ID" value="NZ_LJPT01000033.1"/>
</dbReference>
<evidence type="ECO:0000259" key="4">
    <source>
        <dbReference type="PROSITE" id="PS50956"/>
    </source>
</evidence>
<comment type="caution">
    <text evidence="5">The sequence shown here is derived from an EMBL/GenBank/DDBJ whole genome shotgun (WGS) entry which is preliminary data.</text>
</comment>
<dbReference type="InterPro" id="IPR011008">
    <property type="entry name" value="Dimeric_a/b-barrel"/>
</dbReference>
<gene>
    <name evidence="5" type="ORF">ALO88_100849</name>
</gene>
<dbReference type="Gene3D" id="1.10.10.10">
    <property type="entry name" value="Winged helix-like DNA-binding domain superfamily/Winged helix DNA-binding domain"/>
    <property type="match status" value="1"/>
</dbReference>
<dbReference type="EMBL" id="LJPT01000033">
    <property type="protein sequence ID" value="KPW51137.1"/>
    <property type="molecule type" value="Genomic_DNA"/>
</dbReference>
<dbReference type="PANTHER" id="PTHR30154:SF46">
    <property type="entry name" value="TRANSCRIPTIONAL REGULATORY PROTEIN"/>
    <property type="match status" value="1"/>
</dbReference>
<dbReference type="GO" id="GO:0043200">
    <property type="term" value="P:response to amino acid"/>
    <property type="evidence" value="ECO:0007669"/>
    <property type="project" value="TreeGrafter"/>
</dbReference>
<dbReference type="PATRIC" id="fig|251702.3.peg.1520"/>
<sequence>MKKNSTALDAIDLKILSIMQANCLTTTSKLAEVLSMSETPCWRRLKRLEDEGFIEGYQAMLNKEALGFEVIAFVHLSVDLHTEEVTRKLEEKIILCPEVVALYNVTGDYDFLVKIVCKSIALYTVFIEKTLRKIPCITQIKTSITLREVYDSKRVPLSAYL</sequence>
<dbReference type="PANTHER" id="PTHR30154">
    <property type="entry name" value="LEUCINE-RESPONSIVE REGULATORY PROTEIN"/>
    <property type="match status" value="1"/>
</dbReference>
<dbReference type="Pfam" id="PF01037">
    <property type="entry name" value="AsnC_trans_reg"/>
    <property type="match status" value="1"/>
</dbReference>
<dbReference type="InterPro" id="IPR036390">
    <property type="entry name" value="WH_DNA-bd_sf"/>
</dbReference>
<dbReference type="GO" id="GO:0005829">
    <property type="term" value="C:cytosol"/>
    <property type="evidence" value="ECO:0007669"/>
    <property type="project" value="TreeGrafter"/>
</dbReference>
<evidence type="ECO:0000256" key="3">
    <source>
        <dbReference type="ARBA" id="ARBA00023163"/>
    </source>
</evidence>
<keyword evidence="2" id="KW-0238">DNA-binding</keyword>
<dbReference type="SUPFAM" id="SSF46785">
    <property type="entry name" value="Winged helix' DNA-binding domain"/>
    <property type="match status" value="1"/>
</dbReference>
<evidence type="ECO:0000313" key="6">
    <source>
        <dbReference type="Proteomes" id="UP000050425"/>
    </source>
</evidence>
<evidence type="ECO:0000256" key="1">
    <source>
        <dbReference type="ARBA" id="ARBA00023015"/>
    </source>
</evidence>
<evidence type="ECO:0000313" key="5">
    <source>
        <dbReference type="EMBL" id="KPW51137.1"/>
    </source>
</evidence>
<protein>
    <submittedName>
        <fullName evidence="5">Transcriptional regulator, AsnC family</fullName>
    </submittedName>
</protein>
<name>A0A0P9LC33_9PSED</name>
<dbReference type="SUPFAM" id="SSF54909">
    <property type="entry name" value="Dimeric alpha+beta barrel"/>
    <property type="match status" value="1"/>
</dbReference>
<organism evidence="5 6">
    <name type="scientific">Pseudomonas syringae pv. antirrhini</name>
    <dbReference type="NCBI Taxonomy" id="251702"/>
    <lineage>
        <taxon>Bacteria</taxon>
        <taxon>Pseudomonadati</taxon>
        <taxon>Pseudomonadota</taxon>
        <taxon>Gammaproteobacteria</taxon>
        <taxon>Pseudomonadales</taxon>
        <taxon>Pseudomonadaceae</taxon>
        <taxon>Pseudomonas</taxon>
    </lineage>
</organism>
<dbReference type="SMART" id="SM00344">
    <property type="entry name" value="HTH_ASNC"/>
    <property type="match status" value="1"/>
</dbReference>
<dbReference type="Pfam" id="PF13412">
    <property type="entry name" value="HTH_24"/>
    <property type="match status" value="1"/>
</dbReference>
<dbReference type="InterPro" id="IPR036388">
    <property type="entry name" value="WH-like_DNA-bd_sf"/>
</dbReference>
<accession>A0A0P9LC33</accession>
<dbReference type="InterPro" id="IPR019887">
    <property type="entry name" value="Tscrpt_reg_AsnC/Lrp_C"/>
</dbReference>
<dbReference type="GO" id="GO:0043565">
    <property type="term" value="F:sequence-specific DNA binding"/>
    <property type="evidence" value="ECO:0007669"/>
    <property type="project" value="InterPro"/>
</dbReference>
<dbReference type="Proteomes" id="UP000050425">
    <property type="component" value="Unassembled WGS sequence"/>
</dbReference>
<dbReference type="GO" id="GO:0006355">
    <property type="term" value="P:regulation of DNA-templated transcription"/>
    <property type="evidence" value="ECO:0007669"/>
    <property type="project" value="UniProtKB-ARBA"/>
</dbReference>
<dbReference type="CDD" id="cd00090">
    <property type="entry name" value="HTH_ARSR"/>
    <property type="match status" value="1"/>
</dbReference>
<dbReference type="AlphaFoldDB" id="A0A0P9LC33"/>
<feature type="domain" description="HTH asnC-type" evidence="4">
    <location>
        <begin position="8"/>
        <end position="69"/>
    </location>
</feature>
<dbReference type="Gene3D" id="3.30.70.920">
    <property type="match status" value="1"/>
</dbReference>
<proteinExistence type="predicted"/>
<keyword evidence="1" id="KW-0805">Transcription regulation</keyword>
<evidence type="ECO:0000256" key="2">
    <source>
        <dbReference type="ARBA" id="ARBA00023125"/>
    </source>
</evidence>
<dbReference type="InterPro" id="IPR000485">
    <property type="entry name" value="AsnC-type_HTH_dom"/>
</dbReference>
<dbReference type="PROSITE" id="PS50956">
    <property type="entry name" value="HTH_ASNC_2"/>
    <property type="match status" value="1"/>
</dbReference>